<sequence length="759" mass="85696">MGDNGRGVLQMNDQTAATRIEIKDDFLVPKQEIEEDDDSPIEQVRLTVPINDDPNIPALTIRTWVLGILSCVVLAFLNSFFGYRQNALSIGSIIAQIVTLPLGKAMAASLPEKMIRLPLTKLEFSLNPGPFNMKEHCLITIFSSCGAKGVYALSIVDIVLAFYHRKLNIFAAFLLAQTTSLLGYGWGGIFRKFLVDSPYMWWPETLIQVSLFRTLHEEEKRKKRGFTRLQFFVLAFISSFGYYLFPGYFFPSLSIISIGCLIWKDSVFAQQLTSGQYGLGLGSFTLDWNSVIAFNGDPIATPFFAIVNTFVGFLLVSYILIPILYWYNIYDARKFPLISSATYDSTGQHYNVTRILDEKNFDINKVGYEGYSKLYMSLFFAINYGLSFATLTAAISHVFLFHGRSIWKLFSKANAGLKQKFGDIHTRIMKKNYEAVPDWWFHIILVIMFALSIFAIEGFNKQLQLPWWGLILACAMAFIFILPIGVIQATTNQGLGLNVITELVIGYIYPGKPLANVAFKTYGFISMRQALNFVQDFKLGHYMKIAPKLMFLVQLVGTVVSVTVQFSTTWWLLTSIDNICDVSNLPKGSPWTCPGDDVFYSASIIWGVIGPKRMFTSEGVYPELNWFFLIGLLAPVPVWLISRKFPDKKWIKLVHMPVLLAGASSIPPGRTVNMWMWVAAGTYFNYYVYKNHKAWWAKYAYVLSAALTAGIAFMGTLLYFAIQSRIDGIEWWGLDNNDHCHLARCPTAPGIQVAGCPIF</sequence>
<reference evidence="2" key="1">
    <citation type="journal article" date="2023" name="Nat. Plants">
        <title>Single-cell RNA sequencing provides a high-resolution roadmap for understanding the multicellular compartmentation of specialized metabolism.</title>
        <authorList>
            <person name="Sun S."/>
            <person name="Shen X."/>
            <person name="Li Y."/>
            <person name="Li Y."/>
            <person name="Wang S."/>
            <person name="Li R."/>
            <person name="Zhang H."/>
            <person name="Shen G."/>
            <person name="Guo B."/>
            <person name="Wei J."/>
            <person name="Xu J."/>
            <person name="St-Pierre B."/>
            <person name="Chen S."/>
            <person name="Sun C."/>
        </authorList>
    </citation>
    <scope>NUCLEOTIDE SEQUENCE [LARGE SCALE GENOMIC DNA]</scope>
</reference>
<accession>A0ACC0AFS5</accession>
<evidence type="ECO:0000313" key="1">
    <source>
        <dbReference type="EMBL" id="KAI5659436.1"/>
    </source>
</evidence>
<evidence type="ECO:0000313" key="2">
    <source>
        <dbReference type="Proteomes" id="UP001060085"/>
    </source>
</evidence>
<gene>
    <name evidence="1" type="ORF">M9H77_28229</name>
</gene>
<dbReference type="Proteomes" id="UP001060085">
    <property type="component" value="Linkage Group LG06"/>
</dbReference>
<proteinExistence type="predicted"/>
<name>A0ACC0AFS5_CATRO</name>
<keyword evidence="2" id="KW-1185">Reference proteome</keyword>
<comment type="caution">
    <text evidence="1">The sequence shown here is derived from an EMBL/GenBank/DDBJ whole genome shotgun (WGS) entry which is preliminary data.</text>
</comment>
<dbReference type="EMBL" id="CM044706">
    <property type="protein sequence ID" value="KAI5659436.1"/>
    <property type="molecule type" value="Genomic_DNA"/>
</dbReference>
<protein>
    <submittedName>
        <fullName evidence="1">Uncharacterized protein</fullName>
    </submittedName>
</protein>
<organism evidence="1 2">
    <name type="scientific">Catharanthus roseus</name>
    <name type="common">Madagascar periwinkle</name>
    <name type="synonym">Vinca rosea</name>
    <dbReference type="NCBI Taxonomy" id="4058"/>
    <lineage>
        <taxon>Eukaryota</taxon>
        <taxon>Viridiplantae</taxon>
        <taxon>Streptophyta</taxon>
        <taxon>Embryophyta</taxon>
        <taxon>Tracheophyta</taxon>
        <taxon>Spermatophyta</taxon>
        <taxon>Magnoliopsida</taxon>
        <taxon>eudicotyledons</taxon>
        <taxon>Gunneridae</taxon>
        <taxon>Pentapetalae</taxon>
        <taxon>asterids</taxon>
        <taxon>lamiids</taxon>
        <taxon>Gentianales</taxon>
        <taxon>Apocynaceae</taxon>
        <taxon>Rauvolfioideae</taxon>
        <taxon>Vinceae</taxon>
        <taxon>Catharanthinae</taxon>
        <taxon>Catharanthus</taxon>
    </lineage>
</organism>